<dbReference type="AlphaFoldDB" id="M2RB47"/>
<dbReference type="PANTHER" id="PTHR33266">
    <property type="entry name" value="CHROMOSOME 15, WHOLE GENOME SHOTGUN SEQUENCE"/>
    <property type="match status" value="1"/>
</dbReference>
<dbReference type="EMBL" id="KB445800">
    <property type="protein sequence ID" value="EMD35642.1"/>
    <property type="molecule type" value="Genomic_DNA"/>
</dbReference>
<evidence type="ECO:0000313" key="2">
    <source>
        <dbReference type="Proteomes" id="UP000016930"/>
    </source>
</evidence>
<name>M2RB47_CERS8</name>
<gene>
    <name evidence="1" type="ORF">CERSUDRAFT_124889</name>
</gene>
<keyword evidence="2" id="KW-1185">Reference proteome</keyword>
<evidence type="ECO:0000313" key="1">
    <source>
        <dbReference type="EMBL" id="EMD35642.1"/>
    </source>
</evidence>
<organism evidence="1 2">
    <name type="scientific">Ceriporiopsis subvermispora (strain B)</name>
    <name type="common">White-rot fungus</name>
    <name type="synonym">Gelatoporia subvermispora</name>
    <dbReference type="NCBI Taxonomy" id="914234"/>
    <lineage>
        <taxon>Eukaryota</taxon>
        <taxon>Fungi</taxon>
        <taxon>Dikarya</taxon>
        <taxon>Basidiomycota</taxon>
        <taxon>Agaricomycotina</taxon>
        <taxon>Agaricomycetes</taxon>
        <taxon>Polyporales</taxon>
        <taxon>Gelatoporiaceae</taxon>
        <taxon>Gelatoporia</taxon>
    </lineage>
</organism>
<dbReference type="HOGENOM" id="CLU_009568_3_0_1"/>
<dbReference type="STRING" id="914234.M2RB47"/>
<dbReference type="OrthoDB" id="107110at2759"/>
<accession>M2RB47</accession>
<protein>
    <submittedName>
        <fullName evidence="1">Uncharacterized protein</fullName>
    </submittedName>
</protein>
<proteinExistence type="predicted"/>
<dbReference type="PANTHER" id="PTHR33266:SF1">
    <property type="entry name" value="F-BOX DOMAIN-CONTAINING PROTEIN"/>
    <property type="match status" value="1"/>
</dbReference>
<sequence>MCGKEQVQAVDVLQCIALLDLNLSRRLILPGEALAFLENNAPRDLSSKLMKAYEKDDYIAVQHELLTLVPNSHVAILRTRIEKFHDVPFRGDSQHGLIAYLVQNDEHFVNPRRSPRGRQGKFCSVVQSSASGKSRTIVEIGAHGIFVVYISLRPAHDLVGYPFRDDFPAQVLLYRNDDKPEYEYRCHCFFRALFITFGRKVDFLLETVHDDYAAAVRAWHKQMCGTDWLSRTAFFEDVKKEYQKLLGDPSISIGFSSILLDLRTKFAQIFDGSHYPKLVVALDNAEELKWRSNAGHSLSEVVCNTIARYSMACPESIWVIFSSTDPAVADFNIGYKPYIGSSLRIAVPGDDIYPPFTLLGWDQFAPPSVCPTRDLALLSHLVQFGRPLTVPSIDKVLHRWTNLIAECDTYSALMTESTLYMLGNIGTYDPTNHMQSLALLSQRFCIQTESAHPIASHFIDVAISKHLCTCVERADNGTWIRGAYPSEPFLSHVVAHILHNSIEDDVLLHSLETLLQYFSSRAIIIEPHGDLVPRLLWLLCKDFLVKELLMSADSASDAGLDSELPFSKILSLTIMLEAMFGADIWPDGPSGIVAKDALKDAYINISHWIQADSDSAESPDTRATWMSYLWVRSAGAQCHLQQVPVRQIVPIWYDTSDTNTFRTGAASSCMSQVLICSRVGEDPTPSFLFDAVTLERYGLAGNMPYVVILLDLGCRPTAIHTTFESTAGAPRLLIHATGISRETFPFLGRSGPLEQLMKDVAALNTVSRHPVPFVDDLYDGVLFGSTVESSHMDWERQGHIYSPLGVTASI</sequence>
<reference evidence="1 2" key="1">
    <citation type="journal article" date="2012" name="Proc. Natl. Acad. Sci. U.S.A.">
        <title>Comparative genomics of Ceriporiopsis subvermispora and Phanerochaete chrysosporium provide insight into selective ligninolysis.</title>
        <authorList>
            <person name="Fernandez-Fueyo E."/>
            <person name="Ruiz-Duenas F.J."/>
            <person name="Ferreira P."/>
            <person name="Floudas D."/>
            <person name="Hibbett D.S."/>
            <person name="Canessa P."/>
            <person name="Larrondo L.F."/>
            <person name="James T.Y."/>
            <person name="Seelenfreund D."/>
            <person name="Lobos S."/>
            <person name="Polanco R."/>
            <person name="Tello M."/>
            <person name="Honda Y."/>
            <person name="Watanabe T."/>
            <person name="Watanabe T."/>
            <person name="Ryu J.S."/>
            <person name="Kubicek C.P."/>
            <person name="Schmoll M."/>
            <person name="Gaskell J."/>
            <person name="Hammel K.E."/>
            <person name="St John F.J."/>
            <person name="Vanden Wymelenberg A."/>
            <person name="Sabat G."/>
            <person name="Splinter BonDurant S."/>
            <person name="Syed K."/>
            <person name="Yadav J.S."/>
            <person name="Doddapaneni H."/>
            <person name="Subramanian V."/>
            <person name="Lavin J.L."/>
            <person name="Oguiza J.A."/>
            <person name="Perez G."/>
            <person name="Pisabarro A.G."/>
            <person name="Ramirez L."/>
            <person name="Santoyo F."/>
            <person name="Master E."/>
            <person name="Coutinho P.M."/>
            <person name="Henrissat B."/>
            <person name="Lombard V."/>
            <person name="Magnuson J.K."/>
            <person name="Kuees U."/>
            <person name="Hori C."/>
            <person name="Igarashi K."/>
            <person name="Samejima M."/>
            <person name="Held B.W."/>
            <person name="Barry K.W."/>
            <person name="LaButti K.M."/>
            <person name="Lapidus A."/>
            <person name="Lindquist E.A."/>
            <person name="Lucas S.M."/>
            <person name="Riley R."/>
            <person name="Salamov A.A."/>
            <person name="Hoffmeister D."/>
            <person name="Schwenk D."/>
            <person name="Hadar Y."/>
            <person name="Yarden O."/>
            <person name="de Vries R.P."/>
            <person name="Wiebenga A."/>
            <person name="Stenlid J."/>
            <person name="Eastwood D."/>
            <person name="Grigoriev I.V."/>
            <person name="Berka R.M."/>
            <person name="Blanchette R.A."/>
            <person name="Kersten P."/>
            <person name="Martinez A.T."/>
            <person name="Vicuna R."/>
            <person name="Cullen D."/>
        </authorList>
    </citation>
    <scope>NUCLEOTIDE SEQUENCE [LARGE SCALE GENOMIC DNA]</scope>
    <source>
        <strain evidence="1 2">B</strain>
    </source>
</reference>
<dbReference type="Proteomes" id="UP000016930">
    <property type="component" value="Unassembled WGS sequence"/>
</dbReference>